<keyword evidence="3" id="KW-1185">Reference proteome</keyword>
<organism evidence="2 3">
    <name type="scientific">Pleurodeles waltl</name>
    <name type="common">Iberian ribbed newt</name>
    <dbReference type="NCBI Taxonomy" id="8319"/>
    <lineage>
        <taxon>Eukaryota</taxon>
        <taxon>Metazoa</taxon>
        <taxon>Chordata</taxon>
        <taxon>Craniata</taxon>
        <taxon>Vertebrata</taxon>
        <taxon>Euteleostomi</taxon>
        <taxon>Amphibia</taxon>
        <taxon>Batrachia</taxon>
        <taxon>Caudata</taxon>
        <taxon>Salamandroidea</taxon>
        <taxon>Salamandridae</taxon>
        <taxon>Pleurodelinae</taxon>
        <taxon>Pleurodeles</taxon>
    </lineage>
</organism>
<comment type="caution">
    <text evidence="2">The sequence shown here is derived from an EMBL/GenBank/DDBJ whole genome shotgun (WGS) entry which is preliminary data.</text>
</comment>
<reference evidence="2" key="1">
    <citation type="journal article" date="2022" name="bioRxiv">
        <title>Sequencing and chromosome-scale assembly of the giantPleurodeles waltlgenome.</title>
        <authorList>
            <person name="Brown T."/>
            <person name="Elewa A."/>
            <person name="Iarovenko S."/>
            <person name="Subramanian E."/>
            <person name="Araus A.J."/>
            <person name="Petzold A."/>
            <person name="Susuki M."/>
            <person name="Suzuki K.-i.T."/>
            <person name="Hayashi T."/>
            <person name="Toyoda A."/>
            <person name="Oliveira C."/>
            <person name="Osipova E."/>
            <person name="Leigh N.D."/>
            <person name="Simon A."/>
            <person name="Yun M.H."/>
        </authorList>
    </citation>
    <scope>NUCLEOTIDE SEQUENCE</scope>
    <source>
        <strain evidence="2">20211129_DDA</strain>
        <tissue evidence="2">Liver</tissue>
    </source>
</reference>
<proteinExistence type="predicted"/>
<name>A0AAV7PQG4_PLEWA</name>
<accession>A0AAV7PQG4</accession>
<evidence type="ECO:0000256" key="1">
    <source>
        <dbReference type="SAM" id="MobiDB-lite"/>
    </source>
</evidence>
<feature type="non-terminal residue" evidence="2">
    <location>
        <position position="1"/>
    </location>
</feature>
<evidence type="ECO:0000313" key="3">
    <source>
        <dbReference type="Proteomes" id="UP001066276"/>
    </source>
</evidence>
<dbReference type="AlphaFoldDB" id="A0AAV7PQG4"/>
<feature type="compositionally biased region" description="Basic and acidic residues" evidence="1">
    <location>
        <begin position="68"/>
        <end position="94"/>
    </location>
</feature>
<gene>
    <name evidence="2" type="ORF">NDU88_008007</name>
</gene>
<feature type="region of interest" description="Disordered" evidence="1">
    <location>
        <begin position="1"/>
        <end position="94"/>
    </location>
</feature>
<dbReference type="EMBL" id="JANPWB010000011">
    <property type="protein sequence ID" value="KAJ1129641.1"/>
    <property type="molecule type" value="Genomic_DNA"/>
</dbReference>
<evidence type="ECO:0000313" key="2">
    <source>
        <dbReference type="EMBL" id="KAJ1129641.1"/>
    </source>
</evidence>
<dbReference type="Proteomes" id="UP001066276">
    <property type="component" value="Chromosome 7"/>
</dbReference>
<sequence length="94" mass="10529">RRAKKRRRTRGEEDRRGAKSTGEAPTLQGKTLPLCEGETLPLRGGKTPPLSGDKMLKQRRQAMATTKAEGRVRDHTTKEPLAKGTRFRHDPRGV</sequence>
<protein>
    <submittedName>
        <fullName evidence="2">Uncharacterized protein</fullName>
    </submittedName>
</protein>